<evidence type="ECO:0000256" key="1">
    <source>
        <dbReference type="SAM" id="Phobius"/>
    </source>
</evidence>
<keyword evidence="1" id="KW-1133">Transmembrane helix</keyword>
<dbReference type="NCBIfam" id="NF041895">
    <property type="entry name" value="choice_anch_V"/>
    <property type="match status" value="1"/>
</dbReference>
<reference evidence="2" key="1">
    <citation type="journal article" date="2014" name="Genome Biol. Evol.">
        <title>Pangenome evidence for extensive interdomain horizontal transfer affecting lineage core and shell genes in uncultured planktonic thaumarchaeota and euryarchaeota.</title>
        <authorList>
            <person name="Deschamps P."/>
            <person name="Zivanovic Y."/>
            <person name="Moreira D."/>
            <person name="Rodriguez-Valera F."/>
            <person name="Lopez-Garcia P."/>
        </authorList>
    </citation>
    <scope>NUCLEOTIDE SEQUENCE</scope>
</reference>
<keyword evidence="1" id="KW-0812">Transmembrane</keyword>
<organism evidence="2">
    <name type="scientific">uncultured marine group II/III euryarchaeote KM3_181_H05</name>
    <dbReference type="NCBI Taxonomy" id="1457945"/>
    <lineage>
        <taxon>Archaea</taxon>
        <taxon>Methanobacteriati</taxon>
        <taxon>Methanobacteriota</taxon>
        <taxon>environmental samples</taxon>
    </lineage>
</organism>
<dbReference type="AlphaFoldDB" id="A0A075GN95"/>
<feature type="transmembrane region" description="Helical" evidence="1">
    <location>
        <begin position="201"/>
        <end position="222"/>
    </location>
</feature>
<proteinExistence type="predicted"/>
<accession>A0A075GN95</accession>
<sequence length="231" mass="24158">MALRKRRDFGLIFALLSAALLTGGSAFGYSGGGDTGGEDWAADVMLNGCSCHNVDQSETGLWSLEGFPARYEPGMTYNLSLAIADSGVTDAADPVAAGGFLLRVTNGSFAGGDGFWTGDGGRLLSHNADSNDLRNWTVAWTAPDEGSGDVVLTLYFNVVNGEKGNDAGDGWTRLVAVSLGTPQALEDEAGIHELGVSLKQYWIGLIGIAITLVFVLLAYIVLRGGSANYRG</sequence>
<dbReference type="EMBL" id="KF900736">
    <property type="protein sequence ID" value="AIF05344.1"/>
    <property type="molecule type" value="Genomic_DNA"/>
</dbReference>
<name>A0A075GN95_9EURY</name>
<evidence type="ECO:0000313" key="2">
    <source>
        <dbReference type="EMBL" id="AIF05344.1"/>
    </source>
</evidence>
<keyword evidence="1" id="KW-0472">Membrane</keyword>
<evidence type="ECO:0008006" key="3">
    <source>
        <dbReference type="Google" id="ProtNLM"/>
    </source>
</evidence>
<protein>
    <recommendedName>
        <fullName evidence="3">Reelin domain-containing protein</fullName>
    </recommendedName>
</protein>